<feature type="non-terminal residue" evidence="1">
    <location>
        <position position="1"/>
    </location>
</feature>
<proteinExistence type="predicted"/>
<accession>A0A371HA75</accession>
<comment type="caution">
    <text evidence="1">The sequence shown here is derived from an EMBL/GenBank/DDBJ whole genome shotgun (WGS) entry which is preliminary data.</text>
</comment>
<dbReference type="AlphaFoldDB" id="A0A371HA75"/>
<sequence>MVTVNKQDEASNLQRKFQRIGVLSVASTYLFSLKWFEINYILRKAHLALVSVVNMHSDDMQQGRNVALLANFVKLNKCAAAAFEFKQDMAKCARHKALICLAQAITIETESQKMVAAGQLSKLPSLLPPLLLPLSHSFKPNTQHNFSSANLITT</sequence>
<gene>
    <name evidence="1" type="ORF">CR513_17325</name>
</gene>
<evidence type="ECO:0000313" key="1">
    <source>
        <dbReference type="EMBL" id="RDX99603.1"/>
    </source>
</evidence>
<organism evidence="1 2">
    <name type="scientific">Mucuna pruriens</name>
    <name type="common">Velvet bean</name>
    <name type="synonym">Dolichos pruriens</name>
    <dbReference type="NCBI Taxonomy" id="157652"/>
    <lineage>
        <taxon>Eukaryota</taxon>
        <taxon>Viridiplantae</taxon>
        <taxon>Streptophyta</taxon>
        <taxon>Embryophyta</taxon>
        <taxon>Tracheophyta</taxon>
        <taxon>Spermatophyta</taxon>
        <taxon>Magnoliopsida</taxon>
        <taxon>eudicotyledons</taxon>
        <taxon>Gunneridae</taxon>
        <taxon>Pentapetalae</taxon>
        <taxon>rosids</taxon>
        <taxon>fabids</taxon>
        <taxon>Fabales</taxon>
        <taxon>Fabaceae</taxon>
        <taxon>Papilionoideae</taxon>
        <taxon>50 kb inversion clade</taxon>
        <taxon>NPAAA clade</taxon>
        <taxon>indigoferoid/millettioid clade</taxon>
        <taxon>Phaseoleae</taxon>
        <taxon>Mucuna</taxon>
    </lineage>
</organism>
<name>A0A371HA75_MUCPR</name>
<keyword evidence="2" id="KW-1185">Reference proteome</keyword>
<dbReference type="EMBL" id="QJKJ01003191">
    <property type="protein sequence ID" value="RDX99603.1"/>
    <property type="molecule type" value="Genomic_DNA"/>
</dbReference>
<protein>
    <submittedName>
        <fullName evidence="1">Uncharacterized protein</fullName>
    </submittedName>
</protein>
<evidence type="ECO:0000313" key="2">
    <source>
        <dbReference type="Proteomes" id="UP000257109"/>
    </source>
</evidence>
<reference evidence="1" key="1">
    <citation type="submission" date="2018-05" db="EMBL/GenBank/DDBJ databases">
        <title>Draft genome of Mucuna pruriens seed.</title>
        <authorList>
            <person name="Nnadi N.E."/>
            <person name="Vos R."/>
            <person name="Hasami M.H."/>
            <person name="Devisetty U.K."/>
            <person name="Aguiy J.C."/>
        </authorList>
    </citation>
    <scope>NUCLEOTIDE SEQUENCE [LARGE SCALE GENOMIC DNA]</scope>
    <source>
        <strain evidence="1">JCA_2017</strain>
    </source>
</reference>
<dbReference type="Proteomes" id="UP000257109">
    <property type="component" value="Unassembled WGS sequence"/>
</dbReference>